<dbReference type="Gene3D" id="3.30.70.1430">
    <property type="entry name" value="Multidrug efflux transporter AcrB pore domain"/>
    <property type="match status" value="1"/>
</dbReference>
<keyword evidence="1" id="KW-1133">Transmembrane helix</keyword>
<dbReference type="InterPro" id="IPR027463">
    <property type="entry name" value="AcrB_DN_DC_subdom"/>
</dbReference>
<dbReference type="Proteomes" id="UP000553776">
    <property type="component" value="Unassembled WGS sequence"/>
</dbReference>
<protein>
    <submittedName>
        <fullName evidence="2">Efflux RND transporter permease subunit</fullName>
    </submittedName>
</protein>
<proteinExistence type="predicted"/>
<dbReference type="Gene3D" id="3.30.70.1320">
    <property type="entry name" value="Multidrug efflux transporter AcrB pore domain like"/>
    <property type="match status" value="1"/>
</dbReference>
<keyword evidence="3" id="KW-1185">Reference proteome</keyword>
<dbReference type="Gene3D" id="3.30.2090.10">
    <property type="entry name" value="Multidrug efflux transporter AcrB TolC docking domain, DN and DC subdomains"/>
    <property type="match status" value="1"/>
</dbReference>
<dbReference type="EMBL" id="JACJVR010000137">
    <property type="protein sequence ID" value="MBB6695713.1"/>
    <property type="molecule type" value="Genomic_DNA"/>
</dbReference>
<keyword evidence="1" id="KW-0472">Membrane</keyword>
<dbReference type="AlphaFoldDB" id="A0A841UBY3"/>
<feature type="non-terminal residue" evidence="2">
    <location>
        <position position="200"/>
    </location>
</feature>
<name>A0A841UBY3_9BACL</name>
<keyword evidence="1" id="KW-0812">Transmembrane</keyword>
<dbReference type="PANTHER" id="PTHR32063:SF0">
    <property type="entry name" value="SWARMING MOTILITY PROTEIN SWRC"/>
    <property type="match status" value="1"/>
</dbReference>
<accession>A0A841UBY3</accession>
<dbReference type="Gene3D" id="1.20.1640.10">
    <property type="entry name" value="Multidrug efflux transporter AcrB transmembrane domain"/>
    <property type="match status" value="1"/>
</dbReference>
<reference evidence="2 3" key="1">
    <citation type="submission" date="2020-08" db="EMBL/GenBank/DDBJ databases">
        <title>Cohnella phylogeny.</title>
        <authorList>
            <person name="Dunlap C."/>
        </authorList>
    </citation>
    <scope>NUCLEOTIDE SEQUENCE [LARGE SCALE GENOMIC DNA]</scope>
    <source>
        <strain evidence="2 3">DSM 25239</strain>
    </source>
</reference>
<dbReference type="InterPro" id="IPR001036">
    <property type="entry name" value="Acrflvin-R"/>
</dbReference>
<dbReference type="SUPFAM" id="SSF82693">
    <property type="entry name" value="Multidrug efflux transporter AcrB pore domain, PN1, PN2, PC1 and PC2 subdomains"/>
    <property type="match status" value="1"/>
</dbReference>
<evidence type="ECO:0000256" key="1">
    <source>
        <dbReference type="SAM" id="Phobius"/>
    </source>
</evidence>
<dbReference type="PANTHER" id="PTHR32063">
    <property type="match status" value="1"/>
</dbReference>
<gene>
    <name evidence="2" type="ORF">H7B90_30405</name>
</gene>
<dbReference type="GO" id="GO:0042910">
    <property type="term" value="F:xenobiotic transmembrane transporter activity"/>
    <property type="evidence" value="ECO:0007669"/>
    <property type="project" value="TreeGrafter"/>
</dbReference>
<sequence length="200" mass="21544">MRSIINFSLNNKFALWMFTIIVLVAGLYSGMNMKQESLPNLSLPYLSVTTVYPGAAPEAVVDDVTAPLEQRLKNVEGVKNVTSTSLENASSIMVEFDFGQDMDQAMNSMREAIAGADLPDGVQEPSISKFSFNSFPVISLSVSGGDSLESLTQIVENEVKPELEGISGVASVSVSGQFVKEVQLKFHPEKLAQLGMSADT</sequence>
<dbReference type="Pfam" id="PF00873">
    <property type="entry name" value="ACR_tran"/>
    <property type="match status" value="1"/>
</dbReference>
<dbReference type="RefSeq" id="WP_185139664.1">
    <property type="nucleotide sequence ID" value="NZ_JACJVR010000137.1"/>
</dbReference>
<evidence type="ECO:0000313" key="3">
    <source>
        <dbReference type="Proteomes" id="UP000553776"/>
    </source>
</evidence>
<comment type="caution">
    <text evidence="2">The sequence shown here is derived from an EMBL/GenBank/DDBJ whole genome shotgun (WGS) entry which is preliminary data.</text>
</comment>
<organism evidence="2 3">
    <name type="scientific">Cohnella xylanilytica</name>
    <dbReference type="NCBI Taxonomy" id="557555"/>
    <lineage>
        <taxon>Bacteria</taxon>
        <taxon>Bacillati</taxon>
        <taxon>Bacillota</taxon>
        <taxon>Bacilli</taxon>
        <taxon>Bacillales</taxon>
        <taxon>Paenibacillaceae</taxon>
        <taxon>Cohnella</taxon>
    </lineage>
</organism>
<evidence type="ECO:0000313" key="2">
    <source>
        <dbReference type="EMBL" id="MBB6695713.1"/>
    </source>
</evidence>
<dbReference type="GO" id="GO:0005886">
    <property type="term" value="C:plasma membrane"/>
    <property type="evidence" value="ECO:0007669"/>
    <property type="project" value="TreeGrafter"/>
</dbReference>
<feature type="transmembrane region" description="Helical" evidence="1">
    <location>
        <begin position="13"/>
        <end position="31"/>
    </location>
</feature>